<dbReference type="GO" id="GO:0005985">
    <property type="term" value="P:sucrose metabolic process"/>
    <property type="evidence" value="ECO:0007669"/>
    <property type="project" value="UniProtKB-UniPathway"/>
</dbReference>
<comment type="similarity">
    <text evidence="3">Belongs to the glycoside-pentoside-hexuronide (GPH) cation symporter transporter (TC 2.A.2.4) family.</text>
</comment>
<evidence type="ECO:0000256" key="5">
    <source>
        <dbReference type="ARBA" id="ARBA00022597"/>
    </source>
</evidence>
<dbReference type="CDD" id="cd17313">
    <property type="entry name" value="MFS_SLC45_SUC"/>
    <property type="match status" value="1"/>
</dbReference>
<dbReference type="PANTHER" id="PTHR19432:SF90">
    <property type="entry name" value="SUCROSE TRANSPORT PROTEIN SUC4"/>
    <property type="match status" value="1"/>
</dbReference>
<evidence type="ECO:0000256" key="3">
    <source>
        <dbReference type="ARBA" id="ARBA00007134"/>
    </source>
</evidence>
<feature type="transmembrane region" description="Helical" evidence="10">
    <location>
        <begin position="297"/>
        <end position="320"/>
    </location>
</feature>
<dbReference type="Gene3D" id="1.20.1250.20">
    <property type="entry name" value="MFS general substrate transporter like domains"/>
    <property type="match status" value="1"/>
</dbReference>
<organism evidence="11 12">
    <name type="scientific">Hibiscus syriacus</name>
    <name type="common">Rose of Sharon</name>
    <dbReference type="NCBI Taxonomy" id="106335"/>
    <lineage>
        <taxon>Eukaryota</taxon>
        <taxon>Viridiplantae</taxon>
        <taxon>Streptophyta</taxon>
        <taxon>Embryophyta</taxon>
        <taxon>Tracheophyta</taxon>
        <taxon>Spermatophyta</taxon>
        <taxon>Magnoliopsida</taxon>
        <taxon>eudicotyledons</taxon>
        <taxon>Gunneridae</taxon>
        <taxon>Pentapetalae</taxon>
        <taxon>rosids</taxon>
        <taxon>malvids</taxon>
        <taxon>Malvales</taxon>
        <taxon>Malvaceae</taxon>
        <taxon>Malvoideae</taxon>
        <taxon>Hibiscus</taxon>
    </lineage>
</organism>
<evidence type="ECO:0000256" key="1">
    <source>
        <dbReference type="ARBA" id="ARBA00004141"/>
    </source>
</evidence>
<evidence type="ECO:0000256" key="2">
    <source>
        <dbReference type="ARBA" id="ARBA00004914"/>
    </source>
</evidence>
<reference evidence="11" key="1">
    <citation type="submission" date="2019-09" db="EMBL/GenBank/DDBJ databases">
        <title>Draft genome information of white flower Hibiscus syriacus.</title>
        <authorList>
            <person name="Kim Y.-M."/>
        </authorList>
    </citation>
    <scope>NUCLEOTIDE SEQUENCE [LARGE SCALE GENOMIC DNA]</scope>
    <source>
        <strain evidence="11">YM2019G1</strain>
    </source>
</reference>
<comment type="caution">
    <text evidence="11">The sequence shown here is derived from an EMBL/GenBank/DDBJ whole genome shotgun (WGS) entry which is preliminary data.</text>
</comment>
<name>A0A6A3BQ61_HIBSY</name>
<dbReference type="InterPro" id="IPR005989">
    <property type="entry name" value="Suc_symporter_pln"/>
</dbReference>
<dbReference type="AlphaFoldDB" id="A0A6A3BQ61"/>
<evidence type="ECO:0000313" key="12">
    <source>
        <dbReference type="Proteomes" id="UP000436088"/>
    </source>
</evidence>
<dbReference type="InterPro" id="IPR011701">
    <property type="entry name" value="MFS"/>
</dbReference>
<keyword evidence="12" id="KW-1185">Reference proteome</keyword>
<dbReference type="SUPFAM" id="SSF103473">
    <property type="entry name" value="MFS general substrate transporter"/>
    <property type="match status" value="1"/>
</dbReference>
<evidence type="ECO:0000313" key="11">
    <source>
        <dbReference type="EMBL" id="KAE8718684.1"/>
    </source>
</evidence>
<feature type="transmembrane region" description="Helical" evidence="10">
    <location>
        <begin position="220"/>
        <end position="239"/>
    </location>
</feature>
<sequence>MNVMETYCREHVVVELDCCVAFDVNAHSTPNMGFEGLKNMKTAAFDVNAYSTANLCLDGQHGLKNMKSDVYQSLTCHSPFPLSLNSISIFSDHTTDKSGSGGTKEQKNIEIQRSVMPIPEADRQRVARGKYPTSSSTRPVVRARIPLRQLFRVASVACGIQFGWALQLSLLTPYVQELGIPHQWASIIWLCGPLSGLLVQPLVGHMSDRCTSKFGRRRPFIVAGAVLIIVSVLIIGHSADIGWLLGDNESSRPRAVIVYVFGFWILDVANNTTQGPCRALLADLTGNDHRRTRVANAYFSLFMAIGNVLGYATGAYSGWFKIFPFTLTAACDVDCANLKSAFYLDIIFIAITTYLSILAAKEVPLGSGDRSTPFHEEGLEQSGGHAEEAFLWELFGTFRYFSGPVWIILSVTVLNWIGWFPFILFDTDWMGREIYGGQPNVGQNYNAGVRMGALGLMLNSVVLGITSVLMEKLCSKWGAGFIWGVSNILMALCFLSMLILSYVANHMDYIGHGLPPVGIVISALVIFSILGAPLAITYSVPYALIASRIESLGLGQGLSMGVLNLAIVIPQVVVSLGSGPWDQLFGGRNSPAFAVGGVAALTGGLVAILAIPRSSSQKPRVLP</sequence>
<evidence type="ECO:0000256" key="8">
    <source>
        <dbReference type="ARBA" id="ARBA00022989"/>
    </source>
</evidence>
<dbReference type="PANTHER" id="PTHR19432">
    <property type="entry name" value="SUGAR TRANSPORTER"/>
    <property type="match status" value="1"/>
</dbReference>
<dbReference type="UniPathway" id="UPA00238"/>
<feature type="transmembrane region" description="Helical" evidence="10">
    <location>
        <begin position="182"/>
        <end position="199"/>
    </location>
</feature>
<feature type="transmembrane region" description="Helical" evidence="10">
    <location>
        <begin position="251"/>
        <end position="269"/>
    </location>
</feature>
<dbReference type="NCBIfam" id="TIGR01301">
    <property type="entry name" value="GPH_sucrose"/>
    <property type="match status" value="1"/>
</dbReference>
<evidence type="ECO:0000256" key="9">
    <source>
        <dbReference type="ARBA" id="ARBA00023136"/>
    </source>
</evidence>
<dbReference type="GO" id="GO:0005773">
    <property type="term" value="C:vacuole"/>
    <property type="evidence" value="ECO:0007669"/>
    <property type="project" value="TreeGrafter"/>
</dbReference>
<comment type="pathway">
    <text evidence="2">Glycan biosynthesis; sucrose metabolism.</text>
</comment>
<dbReference type="FunFam" id="1.20.1250.20:FF:000174">
    <property type="entry name" value="Sucrose transport protein"/>
    <property type="match status" value="1"/>
</dbReference>
<evidence type="ECO:0000256" key="4">
    <source>
        <dbReference type="ARBA" id="ARBA00022448"/>
    </source>
</evidence>
<feature type="transmembrane region" description="Helical" evidence="10">
    <location>
        <begin position="552"/>
        <end position="573"/>
    </location>
</feature>
<dbReference type="InterPro" id="IPR036259">
    <property type="entry name" value="MFS_trans_sf"/>
</dbReference>
<proteinExistence type="inferred from homology"/>
<keyword evidence="7" id="KW-0769">Symport</keyword>
<feature type="transmembrane region" description="Helical" evidence="10">
    <location>
        <begin position="481"/>
        <end position="504"/>
    </location>
</feature>
<dbReference type="GO" id="GO:0008506">
    <property type="term" value="F:sucrose:proton symporter activity"/>
    <property type="evidence" value="ECO:0007669"/>
    <property type="project" value="TreeGrafter"/>
</dbReference>
<evidence type="ECO:0000256" key="7">
    <source>
        <dbReference type="ARBA" id="ARBA00022847"/>
    </source>
</evidence>
<feature type="transmembrane region" description="Helical" evidence="10">
    <location>
        <begin position="405"/>
        <end position="425"/>
    </location>
</feature>
<keyword evidence="9 10" id="KW-0472">Membrane</keyword>
<comment type="subcellular location">
    <subcellularLocation>
        <location evidence="1">Membrane</location>
        <topology evidence="1">Multi-pass membrane protein</topology>
    </subcellularLocation>
</comment>
<accession>A0A6A3BQ61</accession>
<feature type="transmembrane region" description="Helical" evidence="10">
    <location>
        <begin position="516"/>
        <end position="540"/>
    </location>
</feature>
<gene>
    <name evidence="11" type="ORF">F3Y22_tig00109999pilonHSYRG00055</name>
</gene>
<dbReference type="EMBL" id="VEPZ02000805">
    <property type="protein sequence ID" value="KAE8718684.1"/>
    <property type="molecule type" value="Genomic_DNA"/>
</dbReference>
<evidence type="ECO:0000256" key="6">
    <source>
        <dbReference type="ARBA" id="ARBA00022692"/>
    </source>
</evidence>
<feature type="transmembrane region" description="Helical" evidence="10">
    <location>
        <begin position="150"/>
        <end position="170"/>
    </location>
</feature>
<protein>
    <submittedName>
        <fullName evidence="11">Sucrose transport protein SUT2</fullName>
    </submittedName>
</protein>
<feature type="transmembrane region" description="Helical" evidence="10">
    <location>
        <begin position="445"/>
        <end position="469"/>
    </location>
</feature>
<feature type="transmembrane region" description="Helical" evidence="10">
    <location>
        <begin position="340"/>
        <end position="360"/>
    </location>
</feature>
<dbReference type="Pfam" id="PF07690">
    <property type="entry name" value="MFS_1"/>
    <property type="match status" value="1"/>
</dbReference>
<keyword evidence="5" id="KW-0762">Sugar transport</keyword>
<keyword evidence="4" id="KW-0813">Transport</keyword>
<evidence type="ECO:0000256" key="10">
    <source>
        <dbReference type="SAM" id="Phobius"/>
    </source>
</evidence>
<keyword evidence="6 10" id="KW-0812">Transmembrane</keyword>
<keyword evidence="8 10" id="KW-1133">Transmembrane helix</keyword>
<dbReference type="Proteomes" id="UP000436088">
    <property type="component" value="Unassembled WGS sequence"/>
</dbReference>
<dbReference type="GO" id="GO:0005886">
    <property type="term" value="C:plasma membrane"/>
    <property type="evidence" value="ECO:0007669"/>
    <property type="project" value="InterPro"/>
</dbReference>
<feature type="transmembrane region" description="Helical" evidence="10">
    <location>
        <begin position="593"/>
        <end position="611"/>
    </location>
</feature>